<organism evidence="1 2">
    <name type="scientific">Rubrimonas cliftonensis</name>
    <dbReference type="NCBI Taxonomy" id="89524"/>
    <lineage>
        <taxon>Bacteria</taxon>
        <taxon>Pseudomonadati</taxon>
        <taxon>Pseudomonadota</taxon>
        <taxon>Alphaproteobacteria</taxon>
        <taxon>Rhodobacterales</taxon>
        <taxon>Paracoccaceae</taxon>
        <taxon>Rubrimonas</taxon>
    </lineage>
</organism>
<dbReference type="Proteomes" id="UP000198703">
    <property type="component" value="Unassembled WGS sequence"/>
</dbReference>
<sequence>MTACNLPHHANHDHVHGPSCGHVAVKHDGHVCYLHDGHMHHPHGDHVDEHVLAVSATNPDACTPAHACGGHAADHVHGPDCGHPAVPHGDHICYLVNGHLHHPHGDHCDDHGPLETV</sequence>
<accession>A0A1H4EYE9</accession>
<gene>
    <name evidence="1" type="ORF">SAMN05444370_1171</name>
</gene>
<dbReference type="STRING" id="89524.SAMN05444370_1171"/>
<dbReference type="RefSeq" id="WP_093255571.1">
    <property type="nucleotide sequence ID" value="NZ_FNQM01000017.1"/>
</dbReference>
<proteinExistence type="predicted"/>
<keyword evidence="2" id="KW-1185">Reference proteome</keyword>
<protein>
    <recommendedName>
        <fullName evidence="3">Threonine dehydratase</fullName>
    </recommendedName>
</protein>
<evidence type="ECO:0008006" key="3">
    <source>
        <dbReference type="Google" id="ProtNLM"/>
    </source>
</evidence>
<dbReference type="OrthoDB" id="3401648at2"/>
<evidence type="ECO:0000313" key="1">
    <source>
        <dbReference type="EMBL" id="SEA90064.1"/>
    </source>
</evidence>
<dbReference type="EMBL" id="FNQM01000017">
    <property type="protein sequence ID" value="SEA90064.1"/>
    <property type="molecule type" value="Genomic_DNA"/>
</dbReference>
<reference evidence="1 2" key="1">
    <citation type="submission" date="2016-10" db="EMBL/GenBank/DDBJ databases">
        <authorList>
            <person name="de Groot N.N."/>
        </authorList>
    </citation>
    <scope>NUCLEOTIDE SEQUENCE [LARGE SCALE GENOMIC DNA]</scope>
    <source>
        <strain evidence="1 2">DSM 15345</strain>
    </source>
</reference>
<evidence type="ECO:0000313" key="2">
    <source>
        <dbReference type="Proteomes" id="UP000198703"/>
    </source>
</evidence>
<dbReference type="AlphaFoldDB" id="A0A1H4EYE9"/>
<name>A0A1H4EYE9_9RHOB</name>